<dbReference type="AlphaFoldDB" id="A0A1M5RYY7"/>
<sequence length="76" mass="8546">MGDIMMTTPLCHDCQAQLKQQTDKPHHNLTEFAHHEASTVDGGFSEHEYRCQSCGHVLRKMDGMIIDSGWSEMPGT</sequence>
<keyword evidence="2" id="KW-1185">Reference proteome</keyword>
<evidence type="ECO:0000313" key="2">
    <source>
        <dbReference type="Proteomes" id="UP000184268"/>
    </source>
</evidence>
<dbReference type="Proteomes" id="UP000184268">
    <property type="component" value="Unassembled WGS sequence"/>
</dbReference>
<proteinExistence type="predicted"/>
<organism evidence="1 2">
    <name type="scientific">Ferrimonas marina</name>
    <dbReference type="NCBI Taxonomy" id="299255"/>
    <lineage>
        <taxon>Bacteria</taxon>
        <taxon>Pseudomonadati</taxon>
        <taxon>Pseudomonadota</taxon>
        <taxon>Gammaproteobacteria</taxon>
        <taxon>Alteromonadales</taxon>
        <taxon>Ferrimonadaceae</taxon>
        <taxon>Ferrimonas</taxon>
    </lineage>
</organism>
<protein>
    <submittedName>
        <fullName evidence="1">Uncharacterized protein</fullName>
    </submittedName>
</protein>
<evidence type="ECO:0000313" key="1">
    <source>
        <dbReference type="EMBL" id="SHH31420.1"/>
    </source>
</evidence>
<reference evidence="1 2" key="1">
    <citation type="submission" date="2016-11" db="EMBL/GenBank/DDBJ databases">
        <authorList>
            <person name="Jaros S."/>
            <person name="Januszkiewicz K."/>
            <person name="Wedrychowicz H."/>
        </authorList>
    </citation>
    <scope>NUCLEOTIDE SEQUENCE [LARGE SCALE GENOMIC DNA]</scope>
    <source>
        <strain evidence="1 2">DSM 16917</strain>
    </source>
</reference>
<name>A0A1M5RYY7_9GAMM</name>
<gene>
    <name evidence="1" type="ORF">SAMN02745129_1806</name>
</gene>
<dbReference type="EMBL" id="FQXG01000002">
    <property type="protein sequence ID" value="SHH31420.1"/>
    <property type="molecule type" value="Genomic_DNA"/>
</dbReference>
<accession>A0A1M5RYY7</accession>
<dbReference type="STRING" id="299255.SAMN02745129_1806"/>